<proteinExistence type="predicted"/>
<evidence type="ECO:0000313" key="4">
    <source>
        <dbReference type="Proteomes" id="UP000198816"/>
    </source>
</evidence>
<feature type="chain" id="PRO_5011684821" evidence="2">
    <location>
        <begin position="20"/>
        <end position="118"/>
    </location>
</feature>
<sequence length="118" mass="12254">MSRPVLAFLLLLLSAVVGAGDALEGTWSAPSLSRPETPIVIGLLPGGIATEQVGDYRGSGTWTLEDGAARIDWGKGWVGLLRPMPDGGHRLLTWKAGSSLAGPPDDDKPAVRVEPAGD</sequence>
<organism evidence="3 4">
    <name type="scientific">Thiocapsa roseopersicina</name>
    <dbReference type="NCBI Taxonomy" id="1058"/>
    <lineage>
        <taxon>Bacteria</taxon>
        <taxon>Pseudomonadati</taxon>
        <taxon>Pseudomonadota</taxon>
        <taxon>Gammaproteobacteria</taxon>
        <taxon>Chromatiales</taxon>
        <taxon>Chromatiaceae</taxon>
        <taxon>Thiocapsa</taxon>
    </lineage>
</organism>
<name>A0A1H3BKI8_THIRO</name>
<dbReference type="RefSeq" id="WP_093036644.1">
    <property type="nucleotide sequence ID" value="NZ_FNNZ01000025.1"/>
</dbReference>
<gene>
    <name evidence="3" type="ORF">SAMN05421783_12543</name>
</gene>
<accession>A0A1H3BKI8</accession>
<reference evidence="4" key="1">
    <citation type="submission" date="2016-10" db="EMBL/GenBank/DDBJ databases">
        <authorList>
            <person name="Varghese N."/>
            <person name="Submissions S."/>
        </authorList>
    </citation>
    <scope>NUCLEOTIDE SEQUENCE [LARGE SCALE GENOMIC DNA]</scope>
    <source>
        <strain evidence="4">DSM 217</strain>
    </source>
</reference>
<dbReference type="OrthoDB" id="5769700at2"/>
<keyword evidence="4" id="KW-1185">Reference proteome</keyword>
<protein>
    <submittedName>
        <fullName evidence="3">Uncharacterized protein</fullName>
    </submittedName>
</protein>
<dbReference type="AlphaFoldDB" id="A0A1H3BKI8"/>
<dbReference type="EMBL" id="FNNZ01000025">
    <property type="protein sequence ID" value="SDX42443.1"/>
    <property type="molecule type" value="Genomic_DNA"/>
</dbReference>
<evidence type="ECO:0000256" key="2">
    <source>
        <dbReference type="SAM" id="SignalP"/>
    </source>
</evidence>
<keyword evidence="2" id="KW-0732">Signal</keyword>
<feature type="region of interest" description="Disordered" evidence="1">
    <location>
        <begin position="95"/>
        <end position="118"/>
    </location>
</feature>
<evidence type="ECO:0000256" key="1">
    <source>
        <dbReference type="SAM" id="MobiDB-lite"/>
    </source>
</evidence>
<dbReference type="Proteomes" id="UP000198816">
    <property type="component" value="Unassembled WGS sequence"/>
</dbReference>
<feature type="signal peptide" evidence="2">
    <location>
        <begin position="1"/>
        <end position="19"/>
    </location>
</feature>
<dbReference type="STRING" id="1058.SAMN05421783_12543"/>
<evidence type="ECO:0000313" key="3">
    <source>
        <dbReference type="EMBL" id="SDX42443.1"/>
    </source>
</evidence>